<protein>
    <submittedName>
        <fullName evidence="1">Uncharacterized protein</fullName>
    </submittedName>
</protein>
<dbReference type="AlphaFoldDB" id="A0A1G9LMR6"/>
<name>A0A1G9LMR6_9GAMM</name>
<reference evidence="1 2" key="1">
    <citation type="submission" date="2016-10" db="EMBL/GenBank/DDBJ databases">
        <authorList>
            <person name="de Groot N.N."/>
        </authorList>
    </citation>
    <scope>NUCLEOTIDE SEQUENCE [LARGE SCALE GENOMIC DNA]</scope>
    <source>
        <strain evidence="1 2">DSM 14789</strain>
    </source>
</reference>
<dbReference type="OrthoDB" id="9803188at2"/>
<proteinExistence type="predicted"/>
<accession>A0A1G9LMR6</accession>
<dbReference type="EMBL" id="FNGI01000005">
    <property type="protein sequence ID" value="SDL63240.1"/>
    <property type="molecule type" value="Genomic_DNA"/>
</dbReference>
<organism evidence="1 2">
    <name type="scientific">Modicisalibacter muralis</name>
    <dbReference type="NCBI Taxonomy" id="119000"/>
    <lineage>
        <taxon>Bacteria</taxon>
        <taxon>Pseudomonadati</taxon>
        <taxon>Pseudomonadota</taxon>
        <taxon>Gammaproteobacteria</taxon>
        <taxon>Oceanospirillales</taxon>
        <taxon>Halomonadaceae</taxon>
        <taxon>Modicisalibacter</taxon>
    </lineage>
</organism>
<dbReference type="Proteomes" id="UP000198654">
    <property type="component" value="Unassembled WGS sequence"/>
</dbReference>
<sequence length="195" mass="22124">MEINVLARQGPWHQARRGYGLEGTCCTARVTPPACSAVPDPARDITESGPFSPRPLDAGPEAAELQLRCHQIRHWFVTQALNDIHQHARSEEDLQNLRSSLRELMAWKSDMLPVYDQAIRRHDLTELAHRIHARIEREHQDDCARCSQPVSRHELLSESHRTLEEMLGSCPRDLAMPSCSRAAATHHTCRTRSST</sequence>
<dbReference type="RefSeq" id="WP_139171589.1">
    <property type="nucleotide sequence ID" value="NZ_FNGI01000005.1"/>
</dbReference>
<keyword evidence="2" id="KW-1185">Reference proteome</keyword>
<evidence type="ECO:0000313" key="2">
    <source>
        <dbReference type="Proteomes" id="UP000198654"/>
    </source>
</evidence>
<evidence type="ECO:0000313" key="1">
    <source>
        <dbReference type="EMBL" id="SDL63240.1"/>
    </source>
</evidence>
<gene>
    <name evidence="1" type="ORF">SAMN05661010_02164</name>
</gene>